<keyword evidence="3" id="KW-0732">Signal</keyword>
<dbReference type="InterPro" id="IPR050882">
    <property type="entry name" value="Prepilin_peptidase/N-MTase"/>
</dbReference>
<reference evidence="5 6" key="1">
    <citation type="submission" date="2016-10" db="EMBL/GenBank/DDBJ databases">
        <authorList>
            <person name="de Groot N.N."/>
        </authorList>
    </citation>
    <scope>NUCLEOTIDE SEQUENCE [LARGE SCALE GENOMIC DNA]</scope>
    <source>
        <strain evidence="5 6">CGMCC 4.1877</strain>
    </source>
</reference>
<dbReference type="PANTHER" id="PTHR30487">
    <property type="entry name" value="TYPE 4 PREPILIN-LIKE PROTEINS LEADER PEPTIDE-PROCESSING ENZYME"/>
    <property type="match status" value="1"/>
</dbReference>
<dbReference type="PANTHER" id="PTHR30487:SF0">
    <property type="entry name" value="PREPILIN LEADER PEPTIDASE_N-METHYLTRANSFERASE-RELATED"/>
    <property type="match status" value="1"/>
</dbReference>
<feature type="signal peptide" evidence="3">
    <location>
        <begin position="1"/>
        <end position="26"/>
    </location>
</feature>
<dbReference type="GO" id="GO:0005886">
    <property type="term" value="C:plasma membrane"/>
    <property type="evidence" value="ECO:0007669"/>
    <property type="project" value="TreeGrafter"/>
</dbReference>
<dbReference type="GO" id="GO:0032259">
    <property type="term" value="P:methylation"/>
    <property type="evidence" value="ECO:0007669"/>
    <property type="project" value="UniProtKB-KW"/>
</dbReference>
<comment type="similarity">
    <text evidence="1">Belongs to the peptidase A24 family.</text>
</comment>
<evidence type="ECO:0000256" key="1">
    <source>
        <dbReference type="ARBA" id="ARBA00005801"/>
    </source>
</evidence>
<dbReference type="GO" id="GO:0004190">
    <property type="term" value="F:aspartic-type endopeptidase activity"/>
    <property type="evidence" value="ECO:0007669"/>
    <property type="project" value="InterPro"/>
</dbReference>
<keyword evidence="5" id="KW-0489">Methyltransferase</keyword>
<dbReference type="AlphaFoldDB" id="A0A1I5ABU3"/>
<protein>
    <submittedName>
        <fullName evidence="5">Leader peptidase (Prepilin peptidase) / N-methyltransferase</fullName>
    </submittedName>
</protein>
<keyword evidence="2" id="KW-0472">Membrane</keyword>
<organism evidence="5 6">
    <name type="scientific">Pseudonocardia ammonioxydans</name>
    <dbReference type="NCBI Taxonomy" id="260086"/>
    <lineage>
        <taxon>Bacteria</taxon>
        <taxon>Bacillati</taxon>
        <taxon>Actinomycetota</taxon>
        <taxon>Actinomycetes</taxon>
        <taxon>Pseudonocardiales</taxon>
        <taxon>Pseudonocardiaceae</taxon>
        <taxon>Pseudonocardia</taxon>
    </lineage>
</organism>
<dbReference type="STRING" id="260086.SAMN05216207_101781"/>
<feature type="chain" id="PRO_5011739559" evidence="3">
    <location>
        <begin position="27"/>
        <end position="249"/>
    </location>
</feature>
<feature type="transmembrane region" description="Helical" evidence="2">
    <location>
        <begin position="159"/>
        <end position="179"/>
    </location>
</feature>
<dbReference type="GO" id="GO:0006465">
    <property type="term" value="P:signal peptide processing"/>
    <property type="evidence" value="ECO:0007669"/>
    <property type="project" value="TreeGrafter"/>
</dbReference>
<dbReference type="InterPro" id="IPR000045">
    <property type="entry name" value="Prepilin_IV_endopep_pep"/>
</dbReference>
<dbReference type="RefSeq" id="WP_093344583.1">
    <property type="nucleotide sequence ID" value="NZ_FOUY01000017.1"/>
</dbReference>
<dbReference type="EMBL" id="FOUY01000017">
    <property type="protein sequence ID" value="SFN59892.1"/>
    <property type="molecule type" value="Genomic_DNA"/>
</dbReference>
<evidence type="ECO:0000256" key="2">
    <source>
        <dbReference type="SAM" id="Phobius"/>
    </source>
</evidence>
<dbReference type="Pfam" id="PF01478">
    <property type="entry name" value="Peptidase_A24"/>
    <property type="match status" value="1"/>
</dbReference>
<evidence type="ECO:0000259" key="4">
    <source>
        <dbReference type="Pfam" id="PF01478"/>
    </source>
</evidence>
<keyword evidence="2" id="KW-0812">Transmembrane</keyword>
<feature type="transmembrane region" description="Helical" evidence="2">
    <location>
        <begin position="87"/>
        <end position="115"/>
    </location>
</feature>
<evidence type="ECO:0000256" key="3">
    <source>
        <dbReference type="SAM" id="SignalP"/>
    </source>
</evidence>
<evidence type="ECO:0000313" key="5">
    <source>
        <dbReference type="EMBL" id="SFN59892.1"/>
    </source>
</evidence>
<name>A0A1I5ABU3_PSUAM</name>
<feature type="transmembrane region" description="Helical" evidence="2">
    <location>
        <begin position="199"/>
        <end position="220"/>
    </location>
</feature>
<feature type="transmembrane region" description="Helical" evidence="2">
    <location>
        <begin position="135"/>
        <end position="152"/>
    </location>
</feature>
<keyword evidence="6" id="KW-1185">Reference proteome</keyword>
<accession>A0A1I5ABU3</accession>
<keyword evidence="2" id="KW-1133">Transmembrane helix</keyword>
<feature type="domain" description="Prepilin type IV endopeptidase peptidase" evidence="4">
    <location>
        <begin position="109"/>
        <end position="214"/>
    </location>
</feature>
<keyword evidence="5" id="KW-0808">Transferase</keyword>
<gene>
    <name evidence="5" type="ORF">SAMN05216207_101781</name>
</gene>
<feature type="transmembrane region" description="Helical" evidence="2">
    <location>
        <begin position="42"/>
        <end position="66"/>
    </location>
</feature>
<dbReference type="GO" id="GO:0008168">
    <property type="term" value="F:methyltransferase activity"/>
    <property type="evidence" value="ECO:0007669"/>
    <property type="project" value="UniProtKB-KW"/>
</dbReference>
<proteinExistence type="inferred from homology"/>
<dbReference type="Gene3D" id="1.20.120.1220">
    <property type="match status" value="1"/>
</dbReference>
<evidence type="ECO:0000313" key="6">
    <source>
        <dbReference type="Proteomes" id="UP000199614"/>
    </source>
</evidence>
<sequence>MDPLPAPFAAPALLAAISLPAGTALAAPLPAVPLLPAVTLPAVTVPTAALVTVLLAGAAGGLAGALTRRWLARLRRGVAVDPPWCEAGLAVLWAVLGVLAARWVPLLAVLCWLGVAGAATDLLRRRLPDALTLPALPVVLAALVPAGPAAVLRGVAGAVLLAGVYAAVHLVSPVAMGAGDVKLAAPVGAAVTGGAWAGLPVAAVLAAVLSAVVAAGALLAGRARWGSGLPHGPVLLGSALVVVTAGATG</sequence>
<dbReference type="Proteomes" id="UP000199614">
    <property type="component" value="Unassembled WGS sequence"/>
</dbReference>